<organism evidence="1 2">
    <name type="scientific">Scleroderma citrinum Foug A</name>
    <dbReference type="NCBI Taxonomy" id="1036808"/>
    <lineage>
        <taxon>Eukaryota</taxon>
        <taxon>Fungi</taxon>
        <taxon>Dikarya</taxon>
        <taxon>Basidiomycota</taxon>
        <taxon>Agaricomycotina</taxon>
        <taxon>Agaricomycetes</taxon>
        <taxon>Agaricomycetidae</taxon>
        <taxon>Boletales</taxon>
        <taxon>Sclerodermatineae</taxon>
        <taxon>Sclerodermataceae</taxon>
        <taxon>Scleroderma</taxon>
    </lineage>
</organism>
<dbReference type="HOGENOM" id="CLU_2623404_0_0_1"/>
<keyword evidence="2" id="KW-1185">Reference proteome</keyword>
<evidence type="ECO:0000313" key="2">
    <source>
        <dbReference type="Proteomes" id="UP000053989"/>
    </source>
</evidence>
<reference evidence="2" key="2">
    <citation type="submission" date="2015-01" db="EMBL/GenBank/DDBJ databases">
        <title>Evolutionary Origins and Diversification of the Mycorrhizal Mutualists.</title>
        <authorList>
            <consortium name="DOE Joint Genome Institute"/>
            <consortium name="Mycorrhizal Genomics Consortium"/>
            <person name="Kohler A."/>
            <person name="Kuo A."/>
            <person name="Nagy L.G."/>
            <person name="Floudas D."/>
            <person name="Copeland A."/>
            <person name="Barry K.W."/>
            <person name="Cichocki N."/>
            <person name="Veneault-Fourrey C."/>
            <person name="LaButti K."/>
            <person name="Lindquist E.A."/>
            <person name="Lipzen A."/>
            <person name="Lundell T."/>
            <person name="Morin E."/>
            <person name="Murat C."/>
            <person name="Riley R."/>
            <person name="Ohm R."/>
            <person name="Sun H."/>
            <person name="Tunlid A."/>
            <person name="Henrissat B."/>
            <person name="Grigoriev I.V."/>
            <person name="Hibbett D.S."/>
            <person name="Martin F."/>
        </authorList>
    </citation>
    <scope>NUCLEOTIDE SEQUENCE [LARGE SCALE GENOMIC DNA]</scope>
    <source>
        <strain evidence="2">Foug A</strain>
    </source>
</reference>
<protein>
    <submittedName>
        <fullName evidence="1">Uncharacterized protein</fullName>
    </submittedName>
</protein>
<name>A0A0C3ERG2_9AGAM</name>
<dbReference type="AlphaFoldDB" id="A0A0C3ERG2"/>
<sequence>MLRNALSAATRPVLQSRTATTLSAGFPRLTQRVSAVSSIYMFRMLITAHRSFLGTNEIRWCVHCAGTLILISLYVMSC</sequence>
<dbReference type="EMBL" id="KN822004">
    <property type="protein sequence ID" value="KIM70421.1"/>
    <property type="molecule type" value="Genomic_DNA"/>
</dbReference>
<accession>A0A0C3ERG2</accession>
<proteinExistence type="predicted"/>
<reference evidence="1 2" key="1">
    <citation type="submission" date="2014-04" db="EMBL/GenBank/DDBJ databases">
        <authorList>
            <consortium name="DOE Joint Genome Institute"/>
            <person name="Kuo A."/>
            <person name="Kohler A."/>
            <person name="Nagy L.G."/>
            <person name="Floudas D."/>
            <person name="Copeland A."/>
            <person name="Barry K.W."/>
            <person name="Cichocki N."/>
            <person name="Veneault-Fourrey C."/>
            <person name="LaButti K."/>
            <person name="Lindquist E.A."/>
            <person name="Lipzen A."/>
            <person name="Lundell T."/>
            <person name="Morin E."/>
            <person name="Murat C."/>
            <person name="Sun H."/>
            <person name="Tunlid A."/>
            <person name="Henrissat B."/>
            <person name="Grigoriev I.V."/>
            <person name="Hibbett D.S."/>
            <person name="Martin F."/>
            <person name="Nordberg H.P."/>
            <person name="Cantor M.N."/>
            <person name="Hua S.X."/>
        </authorList>
    </citation>
    <scope>NUCLEOTIDE SEQUENCE [LARGE SCALE GENOMIC DNA]</scope>
    <source>
        <strain evidence="1 2">Foug A</strain>
    </source>
</reference>
<gene>
    <name evidence="1" type="ORF">SCLCIDRAFT_146901</name>
</gene>
<dbReference type="InParanoid" id="A0A0C3ERG2"/>
<evidence type="ECO:0000313" key="1">
    <source>
        <dbReference type="EMBL" id="KIM70421.1"/>
    </source>
</evidence>
<dbReference type="Proteomes" id="UP000053989">
    <property type="component" value="Unassembled WGS sequence"/>
</dbReference>